<dbReference type="EMBL" id="CAJVPW010000969">
    <property type="protein sequence ID" value="CAG8471138.1"/>
    <property type="molecule type" value="Genomic_DNA"/>
</dbReference>
<protein>
    <submittedName>
        <fullName evidence="1">14268_t:CDS:1</fullName>
    </submittedName>
</protein>
<gene>
    <name evidence="1" type="ORF">SPELUC_LOCUS1700</name>
</gene>
<comment type="caution">
    <text evidence="1">The sequence shown here is derived from an EMBL/GenBank/DDBJ whole genome shotgun (WGS) entry which is preliminary data.</text>
</comment>
<proteinExistence type="predicted"/>
<name>A0ACA9KFZ7_9GLOM</name>
<accession>A0ACA9KFZ7</accession>
<keyword evidence="2" id="KW-1185">Reference proteome</keyword>
<reference evidence="1" key="1">
    <citation type="submission" date="2021-06" db="EMBL/GenBank/DDBJ databases">
        <authorList>
            <person name="Kallberg Y."/>
            <person name="Tangrot J."/>
            <person name="Rosling A."/>
        </authorList>
    </citation>
    <scope>NUCLEOTIDE SEQUENCE</scope>
    <source>
        <strain evidence="1">28 12/20/2015</strain>
    </source>
</reference>
<sequence length="44" mass="4799">MAEATGLEPTTSDLEADVLPIELHLSTERTTSGVYDVPLPRFPE</sequence>
<evidence type="ECO:0000313" key="1">
    <source>
        <dbReference type="EMBL" id="CAG8471138.1"/>
    </source>
</evidence>
<evidence type="ECO:0000313" key="2">
    <source>
        <dbReference type="Proteomes" id="UP000789366"/>
    </source>
</evidence>
<organism evidence="1 2">
    <name type="scientific">Cetraspora pellucida</name>
    <dbReference type="NCBI Taxonomy" id="1433469"/>
    <lineage>
        <taxon>Eukaryota</taxon>
        <taxon>Fungi</taxon>
        <taxon>Fungi incertae sedis</taxon>
        <taxon>Mucoromycota</taxon>
        <taxon>Glomeromycotina</taxon>
        <taxon>Glomeromycetes</taxon>
        <taxon>Diversisporales</taxon>
        <taxon>Gigasporaceae</taxon>
        <taxon>Cetraspora</taxon>
    </lineage>
</organism>
<dbReference type="Proteomes" id="UP000789366">
    <property type="component" value="Unassembled WGS sequence"/>
</dbReference>